<comment type="subcellular location">
    <subcellularLocation>
        <location evidence="1">Cell membrane</location>
        <topology evidence="1">Multi-pass membrane protein</topology>
    </subcellularLocation>
</comment>
<dbReference type="Proteomes" id="UP000499080">
    <property type="component" value="Unassembled WGS sequence"/>
</dbReference>
<evidence type="ECO:0000313" key="6">
    <source>
        <dbReference type="Proteomes" id="UP000499080"/>
    </source>
</evidence>
<dbReference type="GO" id="GO:0006883">
    <property type="term" value="P:intracellular sodium ion homeostasis"/>
    <property type="evidence" value="ECO:0007669"/>
    <property type="project" value="TreeGrafter"/>
</dbReference>
<feature type="transmembrane region" description="Helical" evidence="3">
    <location>
        <begin position="94"/>
        <end position="113"/>
    </location>
</feature>
<evidence type="ECO:0000256" key="3">
    <source>
        <dbReference type="SAM" id="Phobius"/>
    </source>
</evidence>
<dbReference type="GO" id="GO:0030007">
    <property type="term" value="P:intracellular potassium ion homeostasis"/>
    <property type="evidence" value="ECO:0007669"/>
    <property type="project" value="TreeGrafter"/>
</dbReference>
<reference evidence="5 6" key="1">
    <citation type="journal article" date="2019" name="Sci. Rep.">
        <title>Orb-weaving spider Araneus ventricosus genome elucidates the spidroin gene catalogue.</title>
        <authorList>
            <person name="Kono N."/>
            <person name="Nakamura H."/>
            <person name="Ohtoshi R."/>
            <person name="Moran D.A.P."/>
            <person name="Shinohara A."/>
            <person name="Yoshida Y."/>
            <person name="Fujiwara M."/>
            <person name="Mori M."/>
            <person name="Tomita M."/>
            <person name="Arakawa K."/>
        </authorList>
    </citation>
    <scope>NUCLEOTIDE SEQUENCE [LARGE SCALE GENOMIC DNA]</scope>
</reference>
<feature type="domain" description="Cation-transporting P-type ATPase C-terminal" evidence="4">
    <location>
        <begin position="20"/>
        <end position="183"/>
    </location>
</feature>
<dbReference type="InterPro" id="IPR006068">
    <property type="entry name" value="ATPase_P-typ_cation-transptr_C"/>
</dbReference>
<sequence length="297" mass="34752">MHRTPQFLKEKNVVDLKFIHRLLHKSCCCLGVTISLAGIFTYFIIMAENGFLPQDLLGIRKVWYSPAVNDLKDRFNQEWTYSARKDLEYCSQTGFFITVVVMQLFTLVIQKTSRESLLQHGMRNYVLNFSLFCSLILAMICCYVPKLNSFLHTYPLNFFRVFVYVQDEIRLWLVLFGHSVVYLYGWHWIELQQTNLKIKGLFQTIASITNDYNFFVNNDKEKNEHNTERSLKFCSYKLLYQTSLGNTGNIRLVHFTPNTARMFEAIDERLIAACMSCMWLSKSSKISSCPFISFVVS</sequence>
<organism evidence="5 6">
    <name type="scientific">Araneus ventricosus</name>
    <name type="common">Orbweaver spider</name>
    <name type="synonym">Epeira ventricosa</name>
    <dbReference type="NCBI Taxonomy" id="182803"/>
    <lineage>
        <taxon>Eukaryota</taxon>
        <taxon>Metazoa</taxon>
        <taxon>Ecdysozoa</taxon>
        <taxon>Arthropoda</taxon>
        <taxon>Chelicerata</taxon>
        <taxon>Arachnida</taxon>
        <taxon>Araneae</taxon>
        <taxon>Araneomorphae</taxon>
        <taxon>Entelegynae</taxon>
        <taxon>Araneoidea</taxon>
        <taxon>Araneidae</taxon>
        <taxon>Araneus</taxon>
    </lineage>
</organism>
<dbReference type="PRINTS" id="PR00121">
    <property type="entry name" value="NAKATPASE"/>
</dbReference>
<evidence type="ECO:0000256" key="1">
    <source>
        <dbReference type="ARBA" id="ARBA00004651"/>
    </source>
</evidence>
<dbReference type="PANTHER" id="PTHR43294:SF13">
    <property type="entry name" value="SODIUM_POTASSIUM-TRANSPORTING ATPASE SUBUNIT ALPHA"/>
    <property type="match status" value="1"/>
</dbReference>
<accession>A0A4Y2D6W8</accession>
<dbReference type="GO" id="GO:0005886">
    <property type="term" value="C:plasma membrane"/>
    <property type="evidence" value="ECO:0007669"/>
    <property type="project" value="UniProtKB-SubCell"/>
</dbReference>
<dbReference type="AlphaFoldDB" id="A0A4Y2D6W8"/>
<dbReference type="OrthoDB" id="6433868at2759"/>
<dbReference type="InterPro" id="IPR023298">
    <property type="entry name" value="ATPase_P-typ_TM_dom_sf"/>
</dbReference>
<feature type="transmembrane region" description="Helical" evidence="3">
    <location>
        <begin position="169"/>
        <end position="189"/>
    </location>
</feature>
<comment type="caution">
    <text evidence="5">The sequence shown here is derived from an EMBL/GenBank/DDBJ whole genome shotgun (WGS) entry which is preliminary data.</text>
</comment>
<keyword evidence="3" id="KW-1133">Transmembrane helix</keyword>
<dbReference type="GO" id="GO:1990573">
    <property type="term" value="P:potassium ion import across plasma membrane"/>
    <property type="evidence" value="ECO:0007669"/>
    <property type="project" value="TreeGrafter"/>
</dbReference>
<dbReference type="GO" id="GO:0036376">
    <property type="term" value="P:sodium ion export across plasma membrane"/>
    <property type="evidence" value="ECO:0007669"/>
    <property type="project" value="TreeGrafter"/>
</dbReference>
<dbReference type="Pfam" id="PF00689">
    <property type="entry name" value="Cation_ATPase_C"/>
    <property type="match status" value="1"/>
</dbReference>
<evidence type="ECO:0000313" key="5">
    <source>
        <dbReference type="EMBL" id="GBM11714.1"/>
    </source>
</evidence>
<evidence type="ECO:0000259" key="4">
    <source>
        <dbReference type="Pfam" id="PF00689"/>
    </source>
</evidence>
<evidence type="ECO:0000256" key="2">
    <source>
        <dbReference type="ARBA" id="ARBA00022475"/>
    </source>
</evidence>
<proteinExistence type="predicted"/>
<dbReference type="Gene3D" id="1.20.1110.10">
    <property type="entry name" value="Calcium-transporting ATPase, transmembrane domain"/>
    <property type="match status" value="1"/>
</dbReference>
<feature type="transmembrane region" description="Helical" evidence="3">
    <location>
        <begin position="27"/>
        <end position="47"/>
    </location>
</feature>
<keyword evidence="3" id="KW-0812">Transmembrane</keyword>
<protein>
    <submittedName>
        <fullName evidence="5">Sodium/potassium-transporting ATPase subunit alpha-4</fullName>
    </submittedName>
</protein>
<dbReference type="SUPFAM" id="SSF81665">
    <property type="entry name" value="Calcium ATPase, transmembrane domain M"/>
    <property type="match status" value="1"/>
</dbReference>
<dbReference type="EMBL" id="BGPR01000303">
    <property type="protein sequence ID" value="GBM11714.1"/>
    <property type="molecule type" value="Genomic_DNA"/>
</dbReference>
<gene>
    <name evidence="5" type="primary">ATP1A4</name>
    <name evidence="5" type="ORF">AVEN_75663_1</name>
</gene>
<name>A0A4Y2D6W8_ARAVE</name>
<dbReference type="InterPro" id="IPR050510">
    <property type="entry name" value="Cation_transp_ATPase_P-type"/>
</dbReference>
<keyword evidence="2" id="KW-1003">Cell membrane</keyword>
<keyword evidence="3" id="KW-0472">Membrane</keyword>
<dbReference type="GO" id="GO:0005391">
    <property type="term" value="F:P-type sodium:potassium-exchanging transporter activity"/>
    <property type="evidence" value="ECO:0007669"/>
    <property type="project" value="TreeGrafter"/>
</dbReference>
<dbReference type="PANTHER" id="PTHR43294">
    <property type="entry name" value="SODIUM/POTASSIUM-TRANSPORTING ATPASE SUBUNIT ALPHA"/>
    <property type="match status" value="1"/>
</dbReference>
<dbReference type="GO" id="GO:1902600">
    <property type="term" value="P:proton transmembrane transport"/>
    <property type="evidence" value="ECO:0007669"/>
    <property type="project" value="TreeGrafter"/>
</dbReference>
<feature type="transmembrane region" description="Helical" evidence="3">
    <location>
        <begin position="125"/>
        <end position="146"/>
    </location>
</feature>
<keyword evidence="6" id="KW-1185">Reference proteome</keyword>